<accession>A0A1I6QM67</accession>
<dbReference type="InterPro" id="IPR036390">
    <property type="entry name" value="WH_DNA-bd_sf"/>
</dbReference>
<dbReference type="Pfam" id="PF03551">
    <property type="entry name" value="PadR"/>
    <property type="match status" value="1"/>
</dbReference>
<evidence type="ECO:0000313" key="2">
    <source>
        <dbReference type="EMBL" id="SFS53531.1"/>
    </source>
</evidence>
<reference evidence="3" key="1">
    <citation type="submission" date="2016-10" db="EMBL/GenBank/DDBJ databases">
        <authorList>
            <person name="Varghese N."/>
            <person name="Submissions S."/>
        </authorList>
    </citation>
    <scope>NUCLEOTIDE SEQUENCE [LARGE SCALE GENOMIC DNA]</scope>
    <source>
        <strain evidence="3">CGMCC 1.10683</strain>
    </source>
</reference>
<evidence type="ECO:0000259" key="1">
    <source>
        <dbReference type="Pfam" id="PF03551"/>
    </source>
</evidence>
<name>A0A1I6QM67_9CAUL</name>
<organism evidence="2 3">
    <name type="scientific">Brevundimonas viscosa</name>
    <dbReference type="NCBI Taxonomy" id="871741"/>
    <lineage>
        <taxon>Bacteria</taxon>
        <taxon>Pseudomonadati</taxon>
        <taxon>Pseudomonadota</taxon>
        <taxon>Alphaproteobacteria</taxon>
        <taxon>Caulobacterales</taxon>
        <taxon>Caulobacteraceae</taxon>
        <taxon>Brevundimonas</taxon>
    </lineage>
</organism>
<keyword evidence="3" id="KW-1185">Reference proteome</keyword>
<proteinExistence type="predicted"/>
<dbReference type="SUPFAM" id="SSF46785">
    <property type="entry name" value="Winged helix' DNA-binding domain"/>
    <property type="match status" value="1"/>
</dbReference>
<gene>
    <name evidence="2" type="ORF">SAMN05192570_1959</name>
</gene>
<dbReference type="AlphaFoldDB" id="A0A1I6QM67"/>
<dbReference type="OrthoDB" id="3186544at2"/>
<dbReference type="RefSeq" id="WP_092309598.1">
    <property type="nucleotide sequence ID" value="NZ_FOZV01000003.1"/>
</dbReference>
<feature type="domain" description="Transcription regulator PadR N-terminal" evidence="1">
    <location>
        <begin position="18"/>
        <end position="87"/>
    </location>
</feature>
<dbReference type="EMBL" id="FOZV01000003">
    <property type="protein sequence ID" value="SFS53531.1"/>
    <property type="molecule type" value="Genomic_DNA"/>
</dbReference>
<protein>
    <submittedName>
        <fullName evidence="2">Transcriptional regulator, PadR family</fullName>
    </submittedName>
</protein>
<dbReference type="InterPro" id="IPR005149">
    <property type="entry name" value="Tscrpt_reg_PadR_N"/>
</dbReference>
<sequence length="121" mass="13155">MPETIEIQLKKGVLTLCVLALLNRGDSYAYEIASTLSDAIDMGEGTIYPLMRRMQADGQVETYLVESSSGPSRKYYRLTDAGRRALEAQTAEWRAFVRAVDAIVDAPAAPAATPAEEGAEQ</sequence>
<dbReference type="PANTHER" id="PTHR33169">
    <property type="entry name" value="PADR-FAMILY TRANSCRIPTIONAL REGULATOR"/>
    <property type="match status" value="1"/>
</dbReference>
<dbReference type="Proteomes" id="UP000198788">
    <property type="component" value="Unassembled WGS sequence"/>
</dbReference>
<dbReference type="PANTHER" id="PTHR33169:SF24">
    <property type="entry name" value="TRANSCRIPTIONAL REGULATOR, PADR FAMILY"/>
    <property type="match status" value="1"/>
</dbReference>
<evidence type="ECO:0000313" key="3">
    <source>
        <dbReference type="Proteomes" id="UP000198788"/>
    </source>
</evidence>
<dbReference type="InterPro" id="IPR036388">
    <property type="entry name" value="WH-like_DNA-bd_sf"/>
</dbReference>
<dbReference type="STRING" id="871741.SAMN05192570_1959"/>
<dbReference type="InterPro" id="IPR052509">
    <property type="entry name" value="Metal_resp_DNA-bind_regulator"/>
</dbReference>
<dbReference type="Gene3D" id="1.10.10.10">
    <property type="entry name" value="Winged helix-like DNA-binding domain superfamily/Winged helix DNA-binding domain"/>
    <property type="match status" value="1"/>
</dbReference>